<name>A0A7E5VJB5_TRINI</name>
<dbReference type="SUPFAM" id="SSF53474">
    <property type="entry name" value="alpha/beta-Hydrolases"/>
    <property type="match status" value="1"/>
</dbReference>
<dbReference type="Pfam" id="PF00135">
    <property type="entry name" value="COesterase"/>
    <property type="match status" value="1"/>
</dbReference>
<organism evidence="3 4">
    <name type="scientific">Trichoplusia ni</name>
    <name type="common">Cabbage looper</name>
    <dbReference type="NCBI Taxonomy" id="7111"/>
    <lineage>
        <taxon>Eukaryota</taxon>
        <taxon>Metazoa</taxon>
        <taxon>Ecdysozoa</taxon>
        <taxon>Arthropoda</taxon>
        <taxon>Hexapoda</taxon>
        <taxon>Insecta</taxon>
        <taxon>Pterygota</taxon>
        <taxon>Neoptera</taxon>
        <taxon>Endopterygota</taxon>
        <taxon>Lepidoptera</taxon>
        <taxon>Glossata</taxon>
        <taxon>Ditrysia</taxon>
        <taxon>Noctuoidea</taxon>
        <taxon>Noctuidae</taxon>
        <taxon>Plusiinae</taxon>
        <taxon>Trichoplusia</taxon>
    </lineage>
</organism>
<feature type="domain" description="Carboxylesterase type B" evidence="2">
    <location>
        <begin position="40"/>
        <end position="527"/>
    </location>
</feature>
<keyword evidence="3" id="KW-1185">Reference proteome</keyword>
<evidence type="ECO:0000256" key="1">
    <source>
        <dbReference type="ARBA" id="ARBA00023180"/>
    </source>
</evidence>
<evidence type="ECO:0000259" key="2">
    <source>
        <dbReference type="Pfam" id="PF00135"/>
    </source>
</evidence>
<evidence type="ECO:0000313" key="3">
    <source>
        <dbReference type="Proteomes" id="UP000322000"/>
    </source>
</evidence>
<dbReference type="InterPro" id="IPR029058">
    <property type="entry name" value="AB_hydrolase_fold"/>
</dbReference>
<dbReference type="Gene3D" id="3.40.50.1820">
    <property type="entry name" value="alpha/beta hydrolase"/>
    <property type="match status" value="1"/>
</dbReference>
<accession>A0A7E5VJB5</accession>
<gene>
    <name evidence="4" type="primary">LOC113494327</name>
</gene>
<dbReference type="GeneID" id="113494327"/>
<dbReference type="InParanoid" id="A0A7E5VJB5"/>
<reference evidence="4" key="1">
    <citation type="submission" date="2025-08" db="UniProtKB">
        <authorList>
            <consortium name="RefSeq"/>
        </authorList>
    </citation>
    <scope>IDENTIFICATION</scope>
</reference>
<sequence>MSLRFRTAQYCLNIQSDMFKYILILSLISAIYTEDVVHVTVVTNKGPIQGYKNDGYKTFFGVPYAKVDEENPFGNSLEYPTFETPFLAYDSSIICPQVTSKVGGILQCLRLNIYVPDTDDDDSPLPILVWFHGGGFVFGSAGDYGGQHLVKHGIIVITVNYRLGPYGFLCLKEPAVPGNQGFKDQVMALKWIKAHIAAFGGDPNKVTIAGESYGGGAVDLHLYSKYDVLFDKAIVESGSIFTPGFFVKRDTKAALKLAIYLGHNVNRTKSALQLLAKENPLVVMSAARNLGLKLSACKEKRFKGVRNFVTKYPNCLNNAARIKNTPILFGYNSKEDFGTFASKPKQFYDELGNIFYNNLRNNTDINDMELEVVANITRKFYLGSKDVGPDAMLELTDYLSDFKLNHAAETSVNMYINQGAKVYKYLFSYIGGSIYSNVTGVGAMHTEELKYLFEVPTKLKTEEQVMMRERMTMMWAEFVKTGNPTPEKTDLLPETWVPARGHARPYLNIDVNMTMRDDVYRKRMAFWDLFWHKFEKKVMVY</sequence>
<dbReference type="AlphaFoldDB" id="A0A7E5VJB5"/>
<evidence type="ECO:0000313" key="4">
    <source>
        <dbReference type="RefSeq" id="XP_026728423.1"/>
    </source>
</evidence>
<dbReference type="InterPro" id="IPR002018">
    <property type="entry name" value="CarbesteraseB"/>
</dbReference>
<dbReference type="PANTHER" id="PTHR11559">
    <property type="entry name" value="CARBOXYLESTERASE"/>
    <property type="match status" value="1"/>
</dbReference>
<dbReference type="InterPro" id="IPR050309">
    <property type="entry name" value="Type-B_Carboxylest/Lipase"/>
</dbReference>
<keyword evidence="1" id="KW-0325">Glycoprotein</keyword>
<protein>
    <submittedName>
        <fullName evidence="4">Esterase FE4-like</fullName>
    </submittedName>
</protein>
<dbReference type="OrthoDB" id="3200163at2759"/>
<dbReference type="Proteomes" id="UP000322000">
    <property type="component" value="Chromosome 5"/>
</dbReference>
<proteinExistence type="predicted"/>
<dbReference type="RefSeq" id="XP_026728423.1">
    <property type="nucleotide sequence ID" value="XM_026872622.1"/>
</dbReference>
<dbReference type="KEGG" id="tnl:113494327"/>